<dbReference type="Proteomes" id="UP001163321">
    <property type="component" value="Chromosome 1"/>
</dbReference>
<proteinExistence type="predicted"/>
<organism evidence="1 2">
    <name type="scientific">Peronosclerospora sorghi</name>
    <dbReference type="NCBI Taxonomy" id="230839"/>
    <lineage>
        <taxon>Eukaryota</taxon>
        <taxon>Sar</taxon>
        <taxon>Stramenopiles</taxon>
        <taxon>Oomycota</taxon>
        <taxon>Peronosporomycetes</taxon>
        <taxon>Peronosporales</taxon>
        <taxon>Peronosporaceae</taxon>
        <taxon>Peronosclerospora</taxon>
    </lineage>
</organism>
<evidence type="ECO:0000313" key="1">
    <source>
        <dbReference type="EMBL" id="KAI9922448.1"/>
    </source>
</evidence>
<reference evidence="1 2" key="1">
    <citation type="journal article" date="2022" name="bioRxiv">
        <title>The genome of the oomycete Peronosclerospora sorghi, a cosmopolitan pathogen of maize and sorghum, is inflated with dispersed pseudogenes.</title>
        <authorList>
            <person name="Fletcher K."/>
            <person name="Martin F."/>
            <person name="Isakeit T."/>
            <person name="Cavanaugh K."/>
            <person name="Magill C."/>
            <person name="Michelmore R."/>
        </authorList>
    </citation>
    <scope>NUCLEOTIDE SEQUENCE [LARGE SCALE GENOMIC DNA]</scope>
    <source>
        <strain evidence="1">P6</strain>
    </source>
</reference>
<gene>
    <name evidence="1" type="ORF">PsorP6_002661</name>
</gene>
<dbReference type="EMBL" id="CM047580">
    <property type="protein sequence ID" value="KAI9922448.1"/>
    <property type="molecule type" value="Genomic_DNA"/>
</dbReference>
<sequence length="226" mass="26447">MTGTPSLERTATTLASAKKRKRNNVRTNLVCLENMSPIDNTLKKNAKSISKVYDKEEQPENSCEKSRTRIQDLRLMQIQIDREQRAEDCLRKEEERRLERERWESDREKRREEQRQAQMQQMQLVMELLGSKLNKKIHIIDVKFAVSETNLYGWSGKPVTYLTRTYAWSGKHVKYLADVRSSDTVIVESMDIVESTSTIRDYTVNVVRAVENIFDTSHTPFWGLSN</sequence>
<evidence type="ECO:0000313" key="2">
    <source>
        <dbReference type="Proteomes" id="UP001163321"/>
    </source>
</evidence>
<keyword evidence="2" id="KW-1185">Reference proteome</keyword>
<protein>
    <submittedName>
        <fullName evidence="1">Uncharacterized protein</fullName>
    </submittedName>
</protein>
<name>A0ACC0WU49_9STRA</name>
<accession>A0ACC0WU49</accession>
<comment type="caution">
    <text evidence="1">The sequence shown here is derived from an EMBL/GenBank/DDBJ whole genome shotgun (WGS) entry which is preliminary data.</text>
</comment>